<protein>
    <submittedName>
        <fullName evidence="2">Uncharacterized protein</fullName>
    </submittedName>
</protein>
<name>A0A1V4JTR6_PATFA</name>
<dbReference type="AlphaFoldDB" id="A0A1V4JTR6"/>
<dbReference type="EMBL" id="LSYS01006186">
    <property type="protein sequence ID" value="OPJ75606.1"/>
    <property type="molecule type" value="Genomic_DNA"/>
</dbReference>
<dbReference type="Proteomes" id="UP000190648">
    <property type="component" value="Unassembled WGS sequence"/>
</dbReference>
<sequence>MNVKFKLELREMSCALDPFVTMLETQELSSPHFHPAQTSPGEDNTFMDNKESTPEAVRAAMGDVLSIGTGSTGGVMPSMLDQHTGA</sequence>
<evidence type="ECO:0000313" key="2">
    <source>
        <dbReference type="EMBL" id="OPJ75606.1"/>
    </source>
</evidence>
<proteinExistence type="predicted"/>
<organism evidence="2 3">
    <name type="scientific">Patagioenas fasciata monilis</name>
    <dbReference type="NCBI Taxonomy" id="372326"/>
    <lineage>
        <taxon>Eukaryota</taxon>
        <taxon>Metazoa</taxon>
        <taxon>Chordata</taxon>
        <taxon>Craniata</taxon>
        <taxon>Vertebrata</taxon>
        <taxon>Euteleostomi</taxon>
        <taxon>Archelosauria</taxon>
        <taxon>Archosauria</taxon>
        <taxon>Dinosauria</taxon>
        <taxon>Saurischia</taxon>
        <taxon>Theropoda</taxon>
        <taxon>Coelurosauria</taxon>
        <taxon>Aves</taxon>
        <taxon>Neognathae</taxon>
        <taxon>Neoaves</taxon>
        <taxon>Columbimorphae</taxon>
        <taxon>Columbiformes</taxon>
        <taxon>Columbidae</taxon>
        <taxon>Patagioenas</taxon>
    </lineage>
</organism>
<reference evidence="2 3" key="1">
    <citation type="submission" date="2016-02" db="EMBL/GenBank/DDBJ databases">
        <title>Band-tailed pigeon sequencing and assembly.</title>
        <authorList>
            <person name="Soares A.E."/>
            <person name="Novak B.J."/>
            <person name="Rice E.S."/>
            <person name="O'Connell B."/>
            <person name="Chang D."/>
            <person name="Weber S."/>
            <person name="Shapiro B."/>
        </authorList>
    </citation>
    <scope>NUCLEOTIDE SEQUENCE [LARGE SCALE GENOMIC DNA]</scope>
    <source>
        <strain evidence="2">BTP2013</strain>
        <tissue evidence="2">Blood</tissue>
    </source>
</reference>
<accession>A0A1V4JTR6</accession>
<keyword evidence="3" id="KW-1185">Reference proteome</keyword>
<comment type="caution">
    <text evidence="2">The sequence shown here is derived from an EMBL/GenBank/DDBJ whole genome shotgun (WGS) entry which is preliminary data.</text>
</comment>
<evidence type="ECO:0000313" key="3">
    <source>
        <dbReference type="Proteomes" id="UP000190648"/>
    </source>
</evidence>
<evidence type="ECO:0000256" key="1">
    <source>
        <dbReference type="SAM" id="MobiDB-lite"/>
    </source>
</evidence>
<feature type="region of interest" description="Disordered" evidence="1">
    <location>
        <begin position="30"/>
        <end position="49"/>
    </location>
</feature>
<gene>
    <name evidence="2" type="ORF">AV530_008821</name>
</gene>